<evidence type="ECO:0000256" key="5">
    <source>
        <dbReference type="ARBA" id="ARBA00022705"/>
    </source>
</evidence>
<keyword evidence="6" id="KW-0239">DNA-directed DNA polymerase</keyword>
<evidence type="ECO:0000256" key="4">
    <source>
        <dbReference type="ARBA" id="ARBA00022695"/>
    </source>
</evidence>
<comment type="catalytic activity">
    <reaction evidence="8">
        <text>DNA(n) + a 2'-deoxyribonucleoside 5'-triphosphate = DNA(n+1) + diphosphate</text>
        <dbReference type="Rhea" id="RHEA:22508"/>
        <dbReference type="Rhea" id="RHEA-COMP:17339"/>
        <dbReference type="Rhea" id="RHEA-COMP:17340"/>
        <dbReference type="ChEBI" id="CHEBI:33019"/>
        <dbReference type="ChEBI" id="CHEBI:61560"/>
        <dbReference type="ChEBI" id="CHEBI:173112"/>
        <dbReference type="EC" id="2.7.7.7"/>
    </reaction>
</comment>
<keyword evidence="7" id="KW-0238">DNA-binding</keyword>
<proteinExistence type="inferred from homology"/>
<evidence type="ECO:0000256" key="2">
    <source>
        <dbReference type="ARBA" id="ARBA00012417"/>
    </source>
</evidence>
<evidence type="ECO:0000313" key="10">
    <source>
        <dbReference type="EMBL" id="CAD2192679.1"/>
    </source>
</evidence>
<dbReference type="OrthoDB" id="5876545at2759"/>
<comment type="similarity">
    <text evidence="1">Belongs to the DNA polymerase type-B family.</text>
</comment>
<evidence type="ECO:0000256" key="3">
    <source>
        <dbReference type="ARBA" id="ARBA00022679"/>
    </source>
</evidence>
<name>A0A6V7X027_MELEN</name>
<evidence type="ECO:0000256" key="1">
    <source>
        <dbReference type="ARBA" id="ARBA00005755"/>
    </source>
</evidence>
<keyword evidence="4" id="KW-0548">Nucleotidyltransferase</keyword>
<evidence type="ECO:0000256" key="6">
    <source>
        <dbReference type="ARBA" id="ARBA00022932"/>
    </source>
</evidence>
<sequence>MPPQKQNEFDKWYEVEKNNQFCLDEALAEYCTNDVQILTEALIAFRKKFSEISKKKTTRPGAVVEGIDILKDAMTIASACMKHFRLNHLQPEHLAIVPERDMKILIIKVSLP</sequence>
<reference evidence="10 11" key="1">
    <citation type="submission" date="2020-08" db="EMBL/GenBank/DDBJ databases">
        <authorList>
            <person name="Koutsovoulos G."/>
            <person name="Danchin GJ E."/>
        </authorList>
    </citation>
    <scope>NUCLEOTIDE SEQUENCE [LARGE SCALE GENOMIC DNA]</scope>
</reference>
<dbReference type="GO" id="GO:0000166">
    <property type="term" value="F:nucleotide binding"/>
    <property type="evidence" value="ECO:0007669"/>
    <property type="project" value="InterPro"/>
</dbReference>
<dbReference type="InterPro" id="IPR004868">
    <property type="entry name" value="DNA-dir_DNA_pol_B_mt/vir"/>
</dbReference>
<protein>
    <recommendedName>
        <fullName evidence="2">DNA-directed DNA polymerase</fullName>
        <ecNumber evidence="2">2.7.7.7</ecNumber>
    </recommendedName>
</protein>
<evidence type="ECO:0000256" key="8">
    <source>
        <dbReference type="ARBA" id="ARBA00049244"/>
    </source>
</evidence>
<comment type="caution">
    <text evidence="10">The sequence shown here is derived from an EMBL/GenBank/DDBJ whole genome shotgun (WGS) entry which is preliminary data.</text>
</comment>
<dbReference type="Pfam" id="PF03175">
    <property type="entry name" value="DNA_pol_B_2"/>
    <property type="match status" value="1"/>
</dbReference>
<dbReference type="EC" id="2.7.7.7" evidence="2"/>
<keyword evidence="5" id="KW-0235">DNA replication</keyword>
<dbReference type="GO" id="GO:0006260">
    <property type="term" value="P:DNA replication"/>
    <property type="evidence" value="ECO:0007669"/>
    <property type="project" value="UniProtKB-KW"/>
</dbReference>
<dbReference type="GO" id="GO:0003887">
    <property type="term" value="F:DNA-directed DNA polymerase activity"/>
    <property type="evidence" value="ECO:0007669"/>
    <property type="project" value="UniProtKB-KW"/>
</dbReference>
<evidence type="ECO:0000256" key="7">
    <source>
        <dbReference type="ARBA" id="ARBA00023125"/>
    </source>
</evidence>
<feature type="domain" description="DNA-directed DNA polymerase family B mitochondria/virus" evidence="9">
    <location>
        <begin position="9"/>
        <end position="102"/>
    </location>
</feature>
<organism evidence="10 11">
    <name type="scientific">Meloidogyne enterolobii</name>
    <name type="common">Root-knot nematode worm</name>
    <name type="synonym">Meloidogyne mayaguensis</name>
    <dbReference type="NCBI Taxonomy" id="390850"/>
    <lineage>
        <taxon>Eukaryota</taxon>
        <taxon>Metazoa</taxon>
        <taxon>Ecdysozoa</taxon>
        <taxon>Nematoda</taxon>
        <taxon>Chromadorea</taxon>
        <taxon>Rhabditida</taxon>
        <taxon>Tylenchina</taxon>
        <taxon>Tylenchomorpha</taxon>
        <taxon>Tylenchoidea</taxon>
        <taxon>Meloidogynidae</taxon>
        <taxon>Meloidogyninae</taxon>
        <taxon>Meloidogyne</taxon>
    </lineage>
</organism>
<dbReference type="GO" id="GO:0003677">
    <property type="term" value="F:DNA binding"/>
    <property type="evidence" value="ECO:0007669"/>
    <property type="project" value="UniProtKB-KW"/>
</dbReference>
<evidence type="ECO:0000313" key="11">
    <source>
        <dbReference type="Proteomes" id="UP000580250"/>
    </source>
</evidence>
<accession>A0A6V7X027</accession>
<dbReference type="Proteomes" id="UP000580250">
    <property type="component" value="Unassembled WGS sequence"/>
</dbReference>
<keyword evidence="3" id="KW-0808">Transferase</keyword>
<evidence type="ECO:0000259" key="9">
    <source>
        <dbReference type="Pfam" id="PF03175"/>
    </source>
</evidence>
<gene>
    <name evidence="10" type="ORF">MENT_LOCUS45582</name>
</gene>
<dbReference type="EMBL" id="CAJEWN010000966">
    <property type="protein sequence ID" value="CAD2192679.1"/>
    <property type="molecule type" value="Genomic_DNA"/>
</dbReference>
<dbReference type="AlphaFoldDB" id="A0A6V7X027"/>